<feature type="transmembrane region" description="Helical" evidence="13 14">
    <location>
        <begin position="335"/>
        <end position="357"/>
    </location>
</feature>
<dbReference type="GO" id="GO:0005789">
    <property type="term" value="C:endoplasmic reticulum membrane"/>
    <property type="evidence" value="ECO:0007669"/>
    <property type="project" value="UniProtKB-SubCell"/>
</dbReference>
<evidence type="ECO:0000256" key="4">
    <source>
        <dbReference type="ARBA" id="ARBA00022679"/>
    </source>
</evidence>
<evidence type="ECO:0000256" key="12">
    <source>
        <dbReference type="ARBA" id="ARBA00023264"/>
    </source>
</evidence>
<evidence type="ECO:0000256" key="5">
    <source>
        <dbReference type="ARBA" id="ARBA00022691"/>
    </source>
</evidence>
<dbReference type="Proteomes" id="UP000837801">
    <property type="component" value="Unassembled WGS sequence"/>
</dbReference>
<dbReference type="InterPro" id="IPR007318">
    <property type="entry name" value="Phopholipid_MeTrfase"/>
</dbReference>
<reference evidence="15" key="1">
    <citation type="submission" date="2022-03" db="EMBL/GenBank/DDBJ databases">
        <authorList>
            <person name="Legras J.-L."/>
            <person name="Devillers H."/>
            <person name="Grondin C."/>
        </authorList>
    </citation>
    <scope>NUCLEOTIDE SEQUENCE</scope>
    <source>
        <strain evidence="15">CLIB 1423</strain>
    </source>
</reference>
<evidence type="ECO:0000256" key="1">
    <source>
        <dbReference type="ARBA" id="ARBA00004127"/>
    </source>
</evidence>
<dbReference type="PIRSF" id="PIRSF000383">
    <property type="entry name" value="PEAMT"/>
    <property type="match status" value="1"/>
</dbReference>
<keyword evidence="9 13" id="KW-0443">Lipid metabolism</keyword>
<dbReference type="Gene3D" id="1.20.120.1630">
    <property type="match status" value="1"/>
</dbReference>
<evidence type="ECO:0000313" key="16">
    <source>
        <dbReference type="Proteomes" id="UP000837801"/>
    </source>
</evidence>
<comment type="catalytic activity">
    <reaction evidence="13 14">
        <text>a 1,2-diacyl-sn-glycero-3-phosphoethanolamine + S-adenosyl-L-methionine = a 1,2-diacyl-sn-glycero-3-phospho-N-methylethanolamine + S-adenosyl-L-homocysteine + H(+)</text>
        <dbReference type="Rhea" id="RHEA:11164"/>
        <dbReference type="ChEBI" id="CHEBI:15378"/>
        <dbReference type="ChEBI" id="CHEBI:57856"/>
        <dbReference type="ChEBI" id="CHEBI:59789"/>
        <dbReference type="ChEBI" id="CHEBI:64573"/>
        <dbReference type="ChEBI" id="CHEBI:64612"/>
        <dbReference type="EC" id="2.1.1.17"/>
    </reaction>
</comment>
<keyword evidence="5 13" id="KW-0949">S-adenosyl-L-methionine</keyword>
<dbReference type="EMBL" id="CAKXYY010000035">
    <property type="protein sequence ID" value="CAH2355833.1"/>
    <property type="molecule type" value="Genomic_DNA"/>
</dbReference>
<feature type="transmembrane region" description="Helical" evidence="13 14">
    <location>
        <begin position="185"/>
        <end position="207"/>
    </location>
</feature>
<evidence type="ECO:0000256" key="7">
    <source>
        <dbReference type="ARBA" id="ARBA00022824"/>
    </source>
</evidence>
<evidence type="ECO:0000256" key="2">
    <source>
        <dbReference type="ARBA" id="ARBA00022516"/>
    </source>
</evidence>
<keyword evidence="8 13" id="KW-1133">Transmembrane helix</keyword>
<keyword evidence="16" id="KW-1185">Reference proteome</keyword>
<keyword evidence="10 13" id="KW-0472">Membrane</keyword>
<feature type="transmembrane region" description="Helical" evidence="13 14">
    <location>
        <begin position="48"/>
        <end position="64"/>
    </location>
</feature>
<keyword evidence="3 13" id="KW-0489">Methyltransferase</keyword>
<evidence type="ECO:0000313" key="15">
    <source>
        <dbReference type="EMBL" id="CAH2355833.1"/>
    </source>
</evidence>
<dbReference type="AlphaFoldDB" id="A0A9P0QVL2"/>
<organism evidence="15 16">
    <name type="scientific">[Candida] railenensis</name>
    <dbReference type="NCBI Taxonomy" id="45579"/>
    <lineage>
        <taxon>Eukaryota</taxon>
        <taxon>Fungi</taxon>
        <taxon>Dikarya</taxon>
        <taxon>Ascomycota</taxon>
        <taxon>Saccharomycotina</taxon>
        <taxon>Pichiomycetes</taxon>
        <taxon>Debaryomycetaceae</taxon>
        <taxon>Kurtzmaniella</taxon>
    </lineage>
</organism>
<evidence type="ECO:0000256" key="14">
    <source>
        <dbReference type="RuleBase" id="RU361122"/>
    </source>
</evidence>
<evidence type="ECO:0000256" key="9">
    <source>
        <dbReference type="ARBA" id="ARBA00023098"/>
    </source>
</evidence>
<name>A0A9P0QVL2_9ASCO</name>
<dbReference type="GO" id="GO:0032259">
    <property type="term" value="P:methylation"/>
    <property type="evidence" value="ECO:0007669"/>
    <property type="project" value="UniProtKB-KW"/>
</dbReference>
<keyword evidence="11 13" id="KW-0594">Phospholipid biosynthesis</keyword>
<dbReference type="GO" id="GO:0006656">
    <property type="term" value="P:phosphatidylcholine biosynthetic process"/>
    <property type="evidence" value="ECO:0007669"/>
    <property type="project" value="UniProtKB-UniRule"/>
</dbReference>
<dbReference type="PROSITE" id="PS51598">
    <property type="entry name" value="SAM_CHO2"/>
    <property type="match status" value="1"/>
</dbReference>
<keyword evidence="6 13" id="KW-0812">Transmembrane</keyword>
<comment type="pathway">
    <text evidence="13 14">Phospholipid metabolism; phosphatidylcholine biosynthesis.</text>
</comment>
<feature type="transmembrane region" description="Helical" evidence="13 14">
    <location>
        <begin position="466"/>
        <end position="483"/>
    </location>
</feature>
<dbReference type="HAMAP" id="MF_03217">
    <property type="entry name" value="PEMT"/>
    <property type="match status" value="1"/>
</dbReference>
<sequence length="881" mass="101878">MTATKTKNTIAGSKGITFSGDTFVVPETYDMVKTLFDVSIRKSNCEKIIVALLASNALVFWLVDSNSARVKIFICLYLFWRFSYNFGIGFLLNQQSNHQRLVKWTQNGKIFESKTSTLGKFCQAEIKSQMGEKYDISAYPDEFNTWLLFRKVVDLILMSDFTTFICLVVSCSIDKDYQFINIQQQSLWIVVSRFVIGVSFILFNLWVKVNAHNTIKDYAWYWGDFFFRQINNEELIFDGVFEMFPHPMYSVGYIGYYGFALISKSYTVLVVSLFGHFLQMIFLHYIENPHIDKIYGMEENADLEQLLKLKDLKHFDNLKPLVGLFNLNWLRSTDLVSLILSVTYGLLIPLFVSASTINENGNTGRSFILGLFKSENRFFTPSNILFGLTVSIKMFESVSINTLLILQSYYKTFTKFCISNDIPVEKSLNNFATFYNSLILLTYSSFFGLNFFFYFNGVDLYFQDYLYLRIFVGVLLIFTQFWINSSIIDQIGYFGWFYGDFFIPRSLALPQRGSQLTKAGIYRYLNNPEQIFGVCGIFGVTLICPCFENVAACVLWVGNNFFRINFIEKLHMIKVYGEQEVMKDSGVTKTIKKHLIPDVLQRRDQKSNLRRKSSITNSLDHFIKELRSKNSKLSNKKILELSQGLYFENSEYKIKVVNLIDNIDEINSFKYINIGEPIQIEWNSPVKEEIEGDKKGDWIGLYRVSQTSYSRNKTLISSSGKWIWCTGKSGSGFFSEEKLFWEEGVYEFRYHLEGKHDVAYISEPFEIKSINIDVTATTTPEALAADLKSHVFDKILTKRSIPSIDASINDSVIEEFIKTYDRLALMISLATDIKINSKIFFNDDNQLTIHKLSDKLIKIKRVLDELSYNSNSIITIEKKDI</sequence>
<keyword evidence="12 13" id="KW-1208">Phospholipid metabolism</keyword>
<comment type="function">
    <text evidence="13 14">Catalyzes the first step of the methylation pathway of phosphatidylcholine biosynthesis, the SAM-dependent methylation of phosphatidylethanolamine (PE) to phosphatidylmonomethylethanolamine (PMME).</text>
</comment>
<feature type="transmembrane region" description="Helical" evidence="13 14">
    <location>
        <begin position="378"/>
        <end position="395"/>
    </location>
</feature>
<dbReference type="PANTHER" id="PTHR32138:SF0">
    <property type="entry name" value="PHOSPHATIDYLETHANOLAMINE N-METHYLTRANSFERASE"/>
    <property type="match status" value="1"/>
</dbReference>
<comment type="similarity">
    <text evidence="13 14">Belongs to the class VI-like SAM-binding methyltransferase superfamily. CHO2 family.</text>
</comment>
<keyword evidence="2 13" id="KW-0444">Lipid biosynthesis</keyword>
<dbReference type="EC" id="2.1.1.17" evidence="13 14"/>
<dbReference type="FunFam" id="1.20.120.1630:FF:000016">
    <property type="entry name" value="Phosphatidylethanolamine N-methyltransferase"/>
    <property type="match status" value="1"/>
</dbReference>
<evidence type="ECO:0000256" key="6">
    <source>
        <dbReference type="ARBA" id="ARBA00022692"/>
    </source>
</evidence>
<feature type="transmembrane region" description="Helical" evidence="13 14">
    <location>
        <begin position="434"/>
        <end position="454"/>
    </location>
</feature>
<evidence type="ECO:0000256" key="10">
    <source>
        <dbReference type="ARBA" id="ARBA00023136"/>
    </source>
</evidence>
<dbReference type="GO" id="GO:0004608">
    <property type="term" value="F:phosphatidylethanolamine N-methyltransferase activity"/>
    <property type="evidence" value="ECO:0007669"/>
    <property type="project" value="UniProtKB-UniRule"/>
</dbReference>
<evidence type="ECO:0000256" key="3">
    <source>
        <dbReference type="ARBA" id="ARBA00022603"/>
    </source>
</evidence>
<comment type="subcellular location">
    <subcellularLocation>
        <location evidence="1">Endomembrane system</location>
        <topology evidence="1">Multi-pass membrane protein</topology>
    </subcellularLocation>
    <subcellularLocation>
        <location evidence="13 14">Endoplasmic reticulum membrane</location>
        <topology evidence="13 14">Multi-pass membrane protein</topology>
    </subcellularLocation>
</comment>
<dbReference type="PANTHER" id="PTHR32138">
    <property type="entry name" value="PHOSPHATIDYLETHANOLAMINE N-METHYLTRANSFERASE"/>
    <property type="match status" value="1"/>
</dbReference>
<dbReference type="InterPro" id="IPR016219">
    <property type="entry name" value="Phosphatid-EA_MeTrfase_fun"/>
</dbReference>
<evidence type="ECO:0000256" key="13">
    <source>
        <dbReference type="HAMAP-Rule" id="MF_03217"/>
    </source>
</evidence>
<comment type="caution">
    <text evidence="13 14">Lacks conserved residue(s) required for the propagation of feature annotation.</text>
</comment>
<dbReference type="Pfam" id="PF04191">
    <property type="entry name" value="PEMT"/>
    <property type="match status" value="2"/>
</dbReference>
<keyword evidence="7 13" id="KW-0256">Endoplasmic reticulum</keyword>
<protein>
    <recommendedName>
        <fullName evidence="13 14">Phosphatidylethanolamine N-methyltransferase</fullName>
        <shortName evidence="13">PE methyltransferase</shortName>
        <shortName evidence="13 14">PEAMT</shortName>
        <shortName evidence="13">PEMT</shortName>
        <ecNumber evidence="13 14">2.1.1.17</ecNumber>
    </recommendedName>
</protein>
<evidence type="ECO:0000256" key="8">
    <source>
        <dbReference type="ARBA" id="ARBA00022989"/>
    </source>
</evidence>
<accession>A0A9P0QVL2</accession>
<evidence type="ECO:0000256" key="11">
    <source>
        <dbReference type="ARBA" id="ARBA00023209"/>
    </source>
</evidence>
<gene>
    <name evidence="15" type="ORF">CLIB1423_35S00628</name>
</gene>
<dbReference type="OrthoDB" id="4583at2759"/>
<feature type="transmembrane region" description="Helical" evidence="13 14">
    <location>
        <begin position="70"/>
        <end position="92"/>
    </location>
</feature>
<keyword evidence="4 13" id="KW-0808">Transferase</keyword>
<comment type="caution">
    <text evidence="15">The sequence shown here is derived from an EMBL/GenBank/DDBJ whole genome shotgun (WGS) entry which is preliminary data.</text>
</comment>
<proteinExistence type="inferred from homology"/>